<dbReference type="InterPro" id="IPR015424">
    <property type="entry name" value="PyrdxlP-dep_Trfase"/>
</dbReference>
<keyword evidence="4" id="KW-0032">Aminotransferase</keyword>
<evidence type="ECO:0000256" key="3">
    <source>
        <dbReference type="RuleBase" id="RU004508"/>
    </source>
</evidence>
<reference evidence="5" key="1">
    <citation type="journal article" date="2019" name="Int. J. Syst. Evol. Microbiol.">
        <title>The Global Catalogue of Microorganisms (GCM) 10K type strain sequencing project: providing services to taxonomists for standard genome sequencing and annotation.</title>
        <authorList>
            <consortium name="The Broad Institute Genomics Platform"/>
            <consortium name="The Broad Institute Genome Sequencing Center for Infectious Disease"/>
            <person name="Wu L."/>
            <person name="Ma J."/>
        </authorList>
    </citation>
    <scope>NUCLEOTIDE SEQUENCE [LARGE SCALE GENOMIC DNA]</scope>
    <source>
        <strain evidence="5">CECT 8482</strain>
    </source>
</reference>
<evidence type="ECO:0000313" key="4">
    <source>
        <dbReference type="EMBL" id="MDN3711608.1"/>
    </source>
</evidence>
<accession>A0ABT8D6T6</accession>
<comment type="caution">
    <text evidence="4">The sequence shown here is derived from an EMBL/GenBank/DDBJ whole genome shotgun (WGS) entry which is preliminary data.</text>
</comment>
<gene>
    <name evidence="4" type="ORF">QWZ10_06845</name>
</gene>
<dbReference type="InterPro" id="IPR015421">
    <property type="entry name" value="PyrdxlP-dep_Trfase_major"/>
</dbReference>
<dbReference type="Proteomes" id="UP001243846">
    <property type="component" value="Unassembled WGS sequence"/>
</dbReference>
<dbReference type="PANTHER" id="PTHR30244">
    <property type="entry name" value="TRANSAMINASE"/>
    <property type="match status" value="1"/>
</dbReference>
<dbReference type="SUPFAM" id="SSF53383">
    <property type="entry name" value="PLP-dependent transferases"/>
    <property type="match status" value="1"/>
</dbReference>
<keyword evidence="1 3" id="KW-0663">Pyridoxal phosphate</keyword>
<protein>
    <submittedName>
        <fullName evidence="4">DegT/DnrJ/EryC1/StrS family aminotransferase</fullName>
        <ecNumber evidence="4">2.6.1.-</ecNumber>
    </submittedName>
</protein>
<organism evidence="4 5">
    <name type="scientific">Paracoccus cavernae</name>
    <dbReference type="NCBI Taxonomy" id="1571207"/>
    <lineage>
        <taxon>Bacteria</taxon>
        <taxon>Pseudomonadati</taxon>
        <taxon>Pseudomonadota</taxon>
        <taxon>Alphaproteobacteria</taxon>
        <taxon>Rhodobacterales</taxon>
        <taxon>Paracoccaceae</taxon>
        <taxon>Paracoccus</taxon>
    </lineage>
</organism>
<evidence type="ECO:0000313" key="5">
    <source>
        <dbReference type="Proteomes" id="UP001243846"/>
    </source>
</evidence>
<dbReference type="PANTHER" id="PTHR30244:SF9">
    <property type="entry name" value="PROTEIN RV3402C"/>
    <property type="match status" value="1"/>
</dbReference>
<comment type="similarity">
    <text evidence="2 3">Belongs to the DegT/DnrJ/EryC1 family.</text>
</comment>
<dbReference type="Pfam" id="PF01041">
    <property type="entry name" value="DegT_DnrJ_EryC1"/>
    <property type="match status" value="1"/>
</dbReference>
<dbReference type="Gene3D" id="3.40.640.10">
    <property type="entry name" value="Type I PLP-dependent aspartate aminotransferase-like (Major domain)"/>
    <property type="match status" value="1"/>
</dbReference>
<evidence type="ECO:0000256" key="2">
    <source>
        <dbReference type="ARBA" id="ARBA00037999"/>
    </source>
</evidence>
<dbReference type="EMBL" id="JAUFRC010000001">
    <property type="protein sequence ID" value="MDN3711608.1"/>
    <property type="molecule type" value="Genomic_DNA"/>
</dbReference>
<name>A0ABT8D6T6_9RHOB</name>
<dbReference type="InterPro" id="IPR000653">
    <property type="entry name" value="DegT/StrS_aminotransferase"/>
</dbReference>
<proteinExistence type="inferred from homology"/>
<keyword evidence="5" id="KW-1185">Reference proteome</keyword>
<keyword evidence="4" id="KW-0808">Transferase</keyword>
<dbReference type="CDD" id="cd00616">
    <property type="entry name" value="AHBA_syn"/>
    <property type="match status" value="1"/>
</dbReference>
<evidence type="ECO:0000256" key="1">
    <source>
        <dbReference type="ARBA" id="ARBA00022898"/>
    </source>
</evidence>
<dbReference type="GO" id="GO:0008483">
    <property type="term" value="F:transaminase activity"/>
    <property type="evidence" value="ECO:0007669"/>
    <property type="project" value="UniProtKB-KW"/>
</dbReference>
<sequence length="385" mass="40977">MPDISPVFFGAPMLPDPDHLAALMAEALAAGWLTNGGTLHMRFERAITENQALGDVASLTSSGTMALTLALMLGDLPRGAEVITSPISFAATTQAIAGLGLVPVFADVDPETLTLCPGAVEAAITPRTAAILPVHFLGVPCDVAALEVLASRHNLWLVYDSAHAFGSSIGGVPIGNFGDASAFSLHATKLLHTAEGGFVVTRAGKADSLRRMRNFGLEQGRVTGVGLNGKMSELHAAMGLALLPSLFSEVVARKALRQVYDRSLAKLPGLRLHTGGESVGGGTSYYSLRLAPSLRARLHLALAEEGIFARDQFPFYVVLALLGRTPRSSLSRAGPPLRPVLRLRFFACRCMAGLRLRLPTGLPRQSLPFAWPHQRIHGNEIDFRI</sequence>
<dbReference type="EC" id="2.6.1.-" evidence="4"/>